<sequence length="42" mass="4356">MRQTIALLLAGLILSSVTACNMVQGAGRDIESVGRAGKDAMH</sequence>
<evidence type="ECO:0000313" key="2">
    <source>
        <dbReference type="EMBL" id="NIJ16615.1"/>
    </source>
</evidence>
<feature type="signal peptide" evidence="1">
    <location>
        <begin position="1"/>
        <end position="19"/>
    </location>
</feature>
<reference evidence="2 3" key="1">
    <citation type="submission" date="2020-03" db="EMBL/GenBank/DDBJ databases">
        <title>Genomic Encyclopedia of Type Strains, Phase IV (KMG-IV): sequencing the most valuable type-strain genomes for metagenomic binning, comparative biology and taxonomic classification.</title>
        <authorList>
            <person name="Goeker M."/>
        </authorList>
    </citation>
    <scope>NUCLEOTIDE SEQUENCE [LARGE SCALE GENOMIC DNA]</scope>
    <source>
        <strain evidence="2 3">DSM 21299</strain>
    </source>
</reference>
<dbReference type="RefSeq" id="WP_167303222.1">
    <property type="nucleotide sequence ID" value="NZ_JAASQR010000002.1"/>
</dbReference>
<dbReference type="Proteomes" id="UP000576821">
    <property type="component" value="Unassembled WGS sequence"/>
</dbReference>
<keyword evidence="3" id="KW-1185">Reference proteome</keyword>
<dbReference type="EMBL" id="JAASQR010000002">
    <property type="protein sequence ID" value="NIJ16615.1"/>
    <property type="molecule type" value="Genomic_DNA"/>
</dbReference>
<name>A0A846MFF6_9SPHN</name>
<comment type="caution">
    <text evidence="2">The sequence shown here is derived from an EMBL/GenBank/DDBJ whole genome shotgun (WGS) entry which is preliminary data.</text>
</comment>
<feature type="chain" id="PRO_5032558638" evidence="1">
    <location>
        <begin position="20"/>
        <end position="42"/>
    </location>
</feature>
<evidence type="ECO:0000256" key="1">
    <source>
        <dbReference type="SAM" id="SignalP"/>
    </source>
</evidence>
<accession>A0A846MFF6</accession>
<protein>
    <submittedName>
        <fullName evidence="2">Entericidin A</fullName>
    </submittedName>
</protein>
<organism evidence="2 3">
    <name type="scientific">Sphingobium vermicomposti</name>
    <dbReference type="NCBI Taxonomy" id="529005"/>
    <lineage>
        <taxon>Bacteria</taxon>
        <taxon>Pseudomonadati</taxon>
        <taxon>Pseudomonadota</taxon>
        <taxon>Alphaproteobacteria</taxon>
        <taxon>Sphingomonadales</taxon>
        <taxon>Sphingomonadaceae</taxon>
        <taxon>Sphingobium</taxon>
    </lineage>
</organism>
<dbReference type="AlphaFoldDB" id="A0A846MFF6"/>
<dbReference type="PROSITE" id="PS51257">
    <property type="entry name" value="PROKAR_LIPOPROTEIN"/>
    <property type="match status" value="1"/>
</dbReference>
<proteinExistence type="predicted"/>
<gene>
    <name evidence="2" type="ORF">FHS54_001581</name>
</gene>
<keyword evidence="1" id="KW-0732">Signal</keyword>
<evidence type="ECO:0000313" key="3">
    <source>
        <dbReference type="Proteomes" id="UP000576821"/>
    </source>
</evidence>